<keyword evidence="2" id="KW-1185">Reference proteome</keyword>
<gene>
    <name evidence="1" type="ORF">HPB50_013843</name>
</gene>
<reference evidence="1" key="1">
    <citation type="submission" date="2020-05" db="EMBL/GenBank/DDBJ databases">
        <title>Large-scale comparative analyses of tick genomes elucidate their genetic diversity and vector capacities.</title>
        <authorList>
            <person name="Jia N."/>
            <person name="Wang J."/>
            <person name="Shi W."/>
            <person name="Du L."/>
            <person name="Sun Y."/>
            <person name="Zhan W."/>
            <person name="Jiang J."/>
            <person name="Wang Q."/>
            <person name="Zhang B."/>
            <person name="Ji P."/>
            <person name="Sakyi L.B."/>
            <person name="Cui X."/>
            <person name="Yuan T."/>
            <person name="Jiang B."/>
            <person name="Yang W."/>
            <person name="Lam T.T.-Y."/>
            <person name="Chang Q."/>
            <person name="Ding S."/>
            <person name="Wang X."/>
            <person name="Zhu J."/>
            <person name="Ruan X."/>
            <person name="Zhao L."/>
            <person name="Wei J."/>
            <person name="Que T."/>
            <person name="Du C."/>
            <person name="Cheng J."/>
            <person name="Dai P."/>
            <person name="Han X."/>
            <person name="Huang E."/>
            <person name="Gao Y."/>
            <person name="Liu J."/>
            <person name="Shao H."/>
            <person name="Ye R."/>
            <person name="Li L."/>
            <person name="Wei W."/>
            <person name="Wang X."/>
            <person name="Wang C."/>
            <person name="Yang T."/>
            <person name="Huo Q."/>
            <person name="Li W."/>
            <person name="Guo W."/>
            <person name="Chen H."/>
            <person name="Zhou L."/>
            <person name="Ni X."/>
            <person name="Tian J."/>
            <person name="Zhou Y."/>
            <person name="Sheng Y."/>
            <person name="Liu T."/>
            <person name="Pan Y."/>
            <person name="Xia L."/>
            <person name="Li J."/>
            <person name="Zhao F."/>
            <person name="Cao W."/>
        </authorList>
    </citation>
    <scope>NUCLEOTIDE SEQUENCE</scope>
    <source>
        <strain evidence="1">Hyas-2018</strain>
    </source>
</reference>
<dbReference type="Proteomes" id="UP000821845">
    <property type="component" value="Chromosome 5"/>
</dbReference>
<comment type="caution">
    <text evidence="1">The sequence shown here is derived from an EMBL/GenBank/DDBJ whole genome shotgun (WGS) entry which is preliminary data.</text>
</comment>
<evidence type="ECO:0000313" key="1">
    <source>
        <dbReference type="EMBL" id="KAH6930451.1"/>
    </source>
</evidence>
<evidence type="ECO:0000313" key="2">
    <source>
        <dbReference type="Proteomes" id="UP000821845"/>
    </source>
</evidence>
<sequence length="139" mass="15036">MRAADPEILRKQTCGISYGANPTTVAEFAKEAAATEPALRQRHRQHDSYSVASTCALTAGNDRLLREVVKEDVRKELRQLGFAIAPAEPASSLSLVAEVVREEVQRGFALAEGGNVPRRLTYAEAVSRPIDATSAELTT</sequence>
<name>A0ACB7S679_HYAAI</name>
<proteinExistence type="predicted"/>
<organism evidence="1 2">
    <name type="scientific">Hyalomma asiaticum</name>
    <name type="common">Tick</name>
    <dbReference type="NCBI Taxonomy" id="266040"/>
    <lineage>
        <taxon>Eukaryota</taxon>
        <taxon>Metazoa</taxon>
        <taxon>Ecdysozoa</taxon>
        <taxon>Arthropoda</taxon>
        <taxon>Chelicerata</taxon>
        <taxon>Arachnida</taxon>
        <taxon>Acari</taxon>
        <taxon>Parasitiformes</taxon>
        <taxon>Ixodida</taxon>
        <taxon>Ixodoidea</taxon>
        <taxon>Ixodidae</taxon>
        <taxon>Hyalomminae</taxon>
        <taxon>Hyalomma</taxon>
    </lineage>
</organism>
<protein>
    <submittedName>
        <fullName evidence="1">Uncharacterized protein</fullName>
    </submittedName>
</protein>
<accession>A0ACB7S679</accession>
<dbReference type="EMBL" id="CM023485">
    <property type="protein sequence ID" value="KAH6930451.1"/>
    <property type="molecule type" value="Genomic_DNA"/>
</dbReference>